<reference evidence="5" key="1">
    <citation type="submission" date="2018-12" db="EMBL/GenBank/DDBJ databases">
        <title>Tengunoibacter tsumagoiensis gen. nov., sp. nov., Dictyobacter kobayashii sp. nov., D. alpinus sp. nov., and D. joshuensis sp. nov. and description of Dictyobacteraceae fam. nov. within the order Ktedonobacterales isolated from Tengu-no-mugimeshi.</title>
        <authorList>
            <person name="Wang C.M."/>
            <person name="Zheng Y."/>
            <person name="Sakai Y."/>
            <person name="Toyoda A."/>
            <person name="Minakuchi Y."/>
            <person name="Abe K."/>
            <person name="Yokota A."/>
            <person name="Yabe S."/>
        </authorList>
    </citation>
    <scope>NUCLEOTIDE SEQUENCE [LARGE SCALE GENOMIC DNA]</scope>
    <source>
        <strain evidence="5">Uno16</strain>
    </source>
</reference>
<dbReference type="PROSITE" id="PS51371">
    <property type="entry name" value="CBS"/>
    <property type="match status" value="2"/>
</dbReference>
<evidence type="ECO:0000313" key="4">
    <source>
        <dbReference type="EMBL" id="GCE28685.1"/>
    </source>
</evidence>
<evidence type="ECO:0000256" key="2">
    <source>
        <dbReference type="PROSITE-ProRule" id="PRU00703"/>
    </source>
</evidence>
<dbReference type="SMART" id="SM00116">
    <property type="entry name" value="CBS"/>
    <property type="match status" value="2"/>
</dbReference>
<dbReference type="Proteomes" id="UP000287171">
    <property type="component" value="Unassembled WGS sequence"/>
</dbReference>
<keyword evidence="5" id="KW-1185">Reference proteome</keyword>
<proteinExistence type="predicted"/>
<dbReference type="InterPro" id="IPR000644">
    <property type="entry name" value="CBS_dom"/>
</dbReference>
<dbReference type="Gene3D" id="3.10.580.10">
    <property type="entry name" value="CBS-domain"/>
    <property type="match status" value="1"/>
</dbReference>
<dbReference type="PANTHER" id="PTHR43080:SF26">
    <property type="entry name" value="REGULATORY PROTEIN"/>
    <property type="match status" value="1"/>
</dbReference>
<dbReference type="PANTHER" id="PTHR43080">
    <property type="entry name" value="CBS DOMAIN-CONTAINING PROTEIN CBSX3, MITOCHONDRIAL"/>
    <property type="match status" value="1"/>
</dbReference>
<comment type="caution">
    <text evidence="4">The sequence shown here is derived from an EMBL/GenBank/DDBJ whole genome shotgun (WGS) entry which is preliminary data.</text>
</comment>
<evidence type="ECO:0000313" key="5">
    <source>
        <dbReference type="Proteomes" id="UP000287171"/>
    </source>
</evidence>
<feature type="domain" description="CBS" evidence="3">
    <location>
        <begin position="90"/>
        <end position="154"/>
    </location>
</feature>
<evidence type="ECO:0000256" key="1">
    <source>
        <dbReference type="ARBA" id="ARBA00023122"/>
    </source>
</evidence>
<dbReference type="RefSeq" id="WP_126628872.1">
    <property type="nucleotide sequence ID" value="NZ_BIFT01000001.1"/>
</dbReference>
<accession>A0A402BBG1</accession>
<keyword evidence="1 2" id="KW-0129">CBS domain</keyword>
<dbReference type="EMBL" id="BIFT01000001">
    <property type="protein sequence ID" value="GCE28685.1"/>
    <property type="molecule type" value="Genomic_DNA"/>
</dbReference>
<organism evidence="4 5">
    <name type="scientific">Dictyobacter alpinus</name>
    <dbReference type="NCBI Taxonomy" id="2014873"/>
    <lineage>
        <taxon>Bacteria</taxon>
        <taxon>Bacillati</taxon>
        <taxon>Chloroflexota</taxon>
        <taxon>Ktedonobacteria</taxon>
        <taxon>Ktedonobacterales</taxon>
        <taxon>Dictyobacteraceae</taxon>
        <taxon>Dictyobacter</taxon>
    </lineage>
</organism>
<dbReference type="InterPro" id="IPR046342">
    <property type="entry name" value="CBS_dom_sf"/>
</dbReference>
<protein>
    <recommendedName>
        <fullName evidence="3">CBS domain-containing protein</fullName>
    </recommendedName>
</protein>
<evidence type="ECO:0000259" key="3">
    <source>
        <dbReference type="PROSITE" id="PS51371"/>
    </source>
</evidence>
<dbReference type="InterPro" id="IPR051257">
    <property type="entry name" value="Diverse_CBS-Domain"/>
</dbReference>
<feature type="domain" description="CBS" evidence="3">
    <location>
        <begin position="7"/>
        <end position="76"/>
    </location>
</feature>
<dbReference type="AlphaFoldDB" id="A0A402BBG1"/>
<gene>
    <name evidence="4" type="ORF">KDA_41690</name>
</gene>
<name>A0A402BBG1_9CHLR</name>
<dbReference type="SUPFAM" id="SSF54631">
    <property type="entry name" value="CBS-domain pair"/>
    <property type="match status" value="1"/>
</dbReference>
<dbReference type="Pfam" id="PF00571">
    <property type="entry name" value="CBS"/>
    <property type="match status" value="2"/>
</dbReference>
<dbReference type="OrthoDB" id="9802114at2"/>
<sequence length="235" mass="25579">MIVRDIMSTKLTTVEPGETLAHAANLFRQYGFHNLPVTRRVHRTDDSGTRTVLLTCEGLLYSQDIDLAAAVSQNEGNGQPWQERLVVELMHSAAVRVTPSASVAAAAQILVERGLSCLPVVEYAPIENETRAILVGLLTRSDFLLALSRSMGAFEPGMQLDIVLPHGDMTPLARALLLASELRVHIRSVQAAPRSDGTVELATLRLGTINPMPLLLRLKEEGIEYSFGSPFLGSK</sequence>